<dbReference type="Proteomes" id="UP000814140">
    <property type="component" value="Unassembled WGS sequence"/>
</dbReference>
<protein>
    <submittedName>
        <fullName evidence="1">Uncharacterized protein</fullName>
    </submittedName>
</protein>
<accession>A0ACB8ST96</accession>
<evidence type="ECO:0000313" key="1">
    <source>
        <dbReference type="EMBL" id="KAI0059728.1"/>
    </source>
</evidence>
<keyword evidence="2" id="KW-1185">Reference proteome</keyword>
<sequence length="532" mass="60169">MLVRLPVDVLLEILDYLDFKTLISCQATCRHLKSVFYHSIPLQYKIELLACGMLDDVRESEQSVGVAERFRRLQLYDNAWRQLQWTKQATFTHLHGLLPPEPFSVSLSNEDLVFSRNNESLHPPSTTMVLQRLPSALRGVEEWHREVVAHGKLHNVMIDSSQDLLIWGEAMTNEWPRHCHHLRSLSTGDPHPMAFDLSTVSLQTESNLFNEMATDVCGDYLLLEMLSNRHHIWKYMVCNWKTGEIVYKGEQPPGQRYERRRFLDPYHLIMDVSAPSNGKPLGVAGIKVVRLRVDPSTTTAPHRGPRTTSHSHLFMFPASTQHPGTLVLSHMSPWRAGPGGAPGCFHSDPVDRLLAIDVTVIRRPGSMSIHVPARTLLDYVRLHPGTTVVPWDVWGPQGARATHQGHPMDGFPVHGMRTVVVPNDLSSSRPTMTVLDYHPRRVARALARQRDCDPGVTIVHGGDIYDHDEMLRVKTALPCLSVELPLSDELVELIREEEASPCVFLCEDGVVIVEMEPMTDPEVVRNVWTFSI</sequence>
<dbReference type="EMBL" id="MU277224">
    <property type="protein sequence ID" value="KAI0059728.1"/>
    <property type="molecule type" value="Genomic_DNA"/>
</dbReference>
<name>A0ACB8ST96_9AGAM</name>
<proteinExistence type="predicted"/>
<reference evidence="1" key="2">
    <citation type="journal article" date="2022" name="New Phytol.">
        <title>Evolutionary transition to the ectomycorrhizal habit in the genomes of a hyperdiverse lineage of mushroom-forming fungi.</title>
        <authorList>
            <person name="Looney B."/>
            <person name="Miyauchi S."/>
            <person name="Morin E."/>
            <person name="Drula E."/>
            <person name="Courty P.E."/>
            <person name="Kohler A."/>
            <person name="Kuo A."/>
            <person name="LaButti K."/>
            <person name="Pangilinan J."/>
            <person name="Lipzen A."/>
            <person name="Riley R."/>
            <person name="Andreopoulos W."/>
            <person name="He G."/>
            <person name="Johnson J."/>
            <person name="Nolan M."/>
            <person name="Tritt A."/>
            <person name="Barry K.W."/>
            <person name="Grigoriev I.V."/>
            <person name="Nagy L.G."/>
            <person name="Hibbett D."/>
            <person name="Henrissat B."/>
            <person name="Matheny P.B."/>
            <person name="Labbe J."/>
            <person name="Martin F.M."/>
        </authorList>
    </citation>
    <scope>NUCLEOTIDE SEQUENCE</scope>
    <source>
        <strain evidence="1">HHB10654</strain>
    </source>
</reference>
<evidence type="ECO:0000313" key="2">
    <source>
        <dbReference type="Proteomes" id="UP000814140"/>
    </source>
</evidence>
<reference evidence="1" key="1">
    <citation type="submission" date="2021-03" db="EMBL/GenBank/DDBJ databases">
        <authorList>
            <consortium name="DOE Joint Genome Institute"/>
            <person name="Ahrendt S."/>
            <person name="Looney B.P."/>
            <person name="Miyauchi S."/>
            <person name="Morin E."/>
            <person name="Drula E."/>
            <person name="Courty P.E."/>
            <person name="Chicoki N."/>
            <person name="Fauchery L."/>
            <person name="Kohler A."/>
            <person name="Kuo A."/>
            <person name="Labutti K."/>
            <person name="Pangilinan J."/>
            <person name="Lipzen A."/>
            <person name="Riley R."/>
            <person name="Andreopoulos W."/>
            <person name="He G."/>
            <person name="Johnson J."/>
            <person name="Barry K.W."/>
            <person name="Grigoriev I.V."/>
            <person name="Nagy L."/>
            <person name="Hibbett D."/>
            <person name="Henrissat B."/>
            <person name="Matheny P.B."/>
            <person name="Labbe J."/>
            <person name="Martin F."/>
        </authorList>
    </citation>
    <scope>NUCLEOTIDE SEQUENCE</scope>
    <source>
        <strain evidence="1">HHB10654</strain>
    </source>
</reference>
<organism evidence="1 2">
    <name type="scientific">Artomyces pyxidatus</name>
    <dbReference type="NCBI Taxonomy" id="48021"/>
    <lineage>
        <taxon>Eukaryota</taxon>
        <taxon>Fungi</taxon>
        <taxon>Dikarya</taxon>
        <taxon>Basidiomycota</taxon>
        <taxon>Agaricomycotina</taxon>
        <taxon>Agaricomycetes</taxon>
        <taxon>Russulales</taxon>
        <taxon>Auriscalpiaceae</taxon>
        <taxon>Artomyces</taxon>
    </lineage>
</organism>
<comment type="caution">
    <text evidence="1">The sequence shown here is derived from an EMBL/GenBank/DDBJ whole genome shotgun (WGS) entry which is preliminary data.</text>
</comment>
<gene>
    <name evidence="1" type="ORF">BV25DRAFT_1045602</name>
</gene>